<dbReference type="Gene3D" id="2.20.100.10">
    <property type="entry name" value="Thrombospondin type-1 (TSP1) repeat"/>
    <property type="match status" value="2"/>
</dbReference>
<protein>
    <recommendedName>
        <fullName evidence="6">Laminin G domain-containing protein</fullName>
    </recommendedName>
</protein>
<dbReference type="Gene3D" id="2.60.120.200">
    <property type="match status" value="2"/>
</dbReference>
<keyword evidence="2" id="KW-0964">Secreted</keyword>
<dbReference type="InterPro" id="IPR000884">
    <property type="entry name" value="TSP1_rpt"/>
</dbReference>
<accession>A0A2G8L100</accession>
<organism evidence="7 8">
    <name type="scientific">Stichopus japonicus</name>
    <name type="common">Sea cucumber</name>
    <dbReference type="NCBI Taxonomy" id="307972"/>
    <lineage>
        <taxon>Eukaryota</taxon>
        <taxon>Metazoa</taxon>
        <taxon>Echinodermata</taxon>
        <taxon>Eleutherozoa</taxon>
        <taxon>Echinozoa</taxon>
        <taxon>Holothuroidea</taxon>
        <taxon>Aspidochirotacea</taxon>
        <taxon>Aspidochirotida</taxon>
        <taxon>Stichopodidae</taxon>
        <taxon>Apostichopus</taxon>
    </lineage>
</organism>
<keyword evidence="5" id="KW-1015">Disulfide bond</keyword>
<evidence type="ECO:0000256" key="4">
    <source>
        <dbReference type="ARBA" id="ARBA00022737"/>
    </source>
</evidence>
<evidence type="ECO:0000256" key="1">
    <source>
        <dbReference type="ARBA" id="ARBA00004613"/>
    </source>
</evidence>
<reference evidence="7 8" key="1">
    <citation type="journal article" date="2017" name="PLoS Biol.">
        <title>The sea cucumber genome provides insights into morphological evolution and visceral regeneration.</title>
        <authorList>
            <person name="Zhang X."/>
            <person name="Sun L."/>
            <person name="Yuan J."/>
            <person name="Sun Y."/>
            <person name="Gao Y."/>
            <person name="Zhang L."/>
            <person name="Li S."/>
            <person name="Dai H."/>
            <person name="Hamel J.F."/>
            <person name="Liu C."/>
            <person name="Yu Y."/>
            <person name="Liu S."/>
            <person name="Lin W."/>
            <person name="Guo K."/>
            <person name="Jin S."/>
            <person name="Xu P."/>
            <person name="Storey K.B."/>
            <person name="Huan P."/>
            <person name="Zhang T."/>
            <person name="Zhou Y."/>
            <person name="Zhang J."/>
            <person name="Lin C."/>
            <person name="Li X."/>
            <person name="Xing L."/>
            <person name="Huo D."/>
            <person name="Sun M."/>
            <person name="Wang L."/>
            <person name="Mercier A."/>
            <person name="Li F."/>
            <person name="Yang H."/>
            <person name="Xiang J."/>
        </authorList>
    </citation>
    <scope>NUCLEOTIDE SEQUENCE [LARGE SCALE GENOMIC DNA]</scope>
    <source>
        <strain evidence="7">Shaxun</strain>
        <tissue evidence="7">Muscle</tissue>
    </source>
</reference>
<dbReference type="EMBL" id="MRZV01000269">
    <property type="protein sequence ID" value="PIK53943.1"/>
    <property type="molecule type" value="Genomic_DNA"/>
</dbReference>
<dbReference type="InterPro" id="IPR001791">
    <property type="entry name" value="Laminin_G"/>
</dbReference>
<evidence type="ECO:0000259" key="6">
    <source>
        <dbReference type="Pfam" id="PF02210"/>
    </source>
</evidence>
<evidence type="ECO:0000256" key="3">
    <source>
        <dbReference type="ARBA" id="ARBA00022729"/>
    </source>
</evidence>
<dbReference type="AlphaFoldDB" id="A0A2G8L100"/>
<comment type="subcellular location">
    <subcellularLocation>
        <location evidence="1">Secreted</location>
    </subcellularLocation>
</comment>
<dbReference type="InterPro" id="IPR036383">
    <property type="entry name" value="TSP1_rpt_sf"/>
</dbReference>
<dbReference type="PANTHER" id="PTHR22906">
    <property type="entry name" value="PROPERDIN"/>
    <property type="match status" value="1"/>
</dbReference>
<dbReference type="Pfam" id="PF00090">
    <property type="entry name" value="TSP_1"/>
    <property type="match status" value="2"/>
</dbReference>
<keyword evidence="8" id="KW-1185">Reference proteome</keyword>
<proteinExistence type="predicted"/>
<dbReference type="SUPFAM" id="SSF82895">
    <property type="entry name" value="TSP-1 type 1 repeat"/>
    <property type="match status" value="2"/>
</dbReference>
<feature type="domain" description="Laminin G" evidence="6">
    <location>
        <begin position="294"/>
        <end position="415"/>
    </location>
</feature>
<comment type="caution">
    <text evidence="7">The sequence shown here is derived from an EMBL/GenBank/DDBJ whole genome shotgun (WGS) entry which is preliminary data.</text>
</comment>
<evidence type="ECO:0000256" key="5">
    <source>
        <dbReference type="ARBA" id="ARBA00023157"/>
    </source>
</evidence>
<dbReference type="SMART" id="SM00209">
    <property type="entry name" value="TSP1"/>
    <property type="match status" value="2"/>
</dbReference>
<dbReference type="PRINTS" id="PR01705">
    <property type="entry name" value="TSP1REPEAT"/>
</dbReference>
<dbReference type="PROSITE" id="PS50092">
    <property type="entry name" value="TSP1"/>
    <property type="match status" value="2"/>
</dbReference>
<dbReference type="Proteomes" id="UP000230750">
    <property type="component" value="Unassembled WGS sequence"/>
</dbReference>
<evidence type="ECO:0000313" key="7">
    <source>
        <dbReference type="EMBL" id="PIK53943.1"/>
    </source>
</evidence>
<dbReference type="InterPro" id="IPR052065">
    <property type="entry name" value="Compl_asym_regulator"/>
</dbReference>
<dbReference type="PANTHER" id="PTHR22906:SF43">
    <property type="entry name" value="PROPERDIN"/>
    <property type="match status" value="1"/>
</dbReference>
<gene>
    <name evidence="7" type="ORF">BSL78_09165</name>
</gene>
<dbReference type="InterPro" id="IPR013320">
    <property type="entry name" value="ConA-like_dom_sf"/>
</dbReference>
<dbReference type="Pfam" id="PF02210">
    <property type="entry name" value="Laminin_G_2"/>
    <property type="match status" value="1"/>
</dbReference>
<name>A0A2G8L100_STIJA</name>
<dbReference type="CDD" id="cd00110">
    <property type="entry name" value="LamG"/>
    <property type="match status" value="1"/>
</dbReference>
<evidence type="ECO:0000256" key="2">
    <source>
        <dbReference type="ARBA" id="ARBA00022525"/>
    </source>
</evidence>
<dbReference type="OrthoDB" id="10062639at2759"/>
<keyword evidence="4" id="KW-0677">Repeat</keyword>
<dbReference type="SUPFAM" id="SSF49899">
    <property type="entry name" value="Concanavalin A-like lectins/glucanases"/>
    <property type="match status" value="2"/>
</dbReference>
<dbReference type="FunFam" id="2.20.100.10:FF:000007">
    <property type="entry name" value="Thrombospondin 1"/>
    <property type="match status" value="1"/>
</dbReference>
<keyword evidence="3" id="KW-0732">Signal</keyword>
<evidence type="ECO:0000313" key="8">
    <source>
        <dbReference type="Proteomes" id="UP000230750"/>
    </source>
</evidence>
<sequence>MTVKEKVTRERNVDTGKTSVKTRKQFFKKKVNGASGLNAVLPAKEGFGCVTAIAKGEQKVIAMVPSTTWKGVTATHLVHVSNEVIHVLYNFVCTDIRSYISPHFKCTTNLNKHCRQMQFMLLGNGTQSKHKTQIHEQSFLFKVDGGWSEWSEWSPCSVTCGEGTSDRHRICNNPYPQYDGNPCEGKSHQIQTCERMQCPRNLTGWDVWGSWSVCSEECGGGTMQRSRECTLNGETISQERCGGEFEQVSVCNYQQCSAHPISVYHFDGTSFISYRRFARPTKHVLLFVSFFPISADGLLLLKREEESNGVFLVVKFFQNRVFLNAKVADAEVNVESGIFELSKWNHVEVGLSCNQAWLRINDGVTNTTKFTKDVPYDVDWDVPLHVGGALSHLLIDIPGPIVGGFNGKISNVRMNYRELRLSSQIGEWNGVGLPYVTLNVGEEPADVESQLTTLRGSSYLTVPVHVEYMFPLPPIVIEVKVKLLDENGLLLYNVGEEPVSYFAVSIRNCVPVLNIDFGGDLLETNGGVIPLHQWVDLDILIDGPTIEIRVDKGPAGQVSSPYESALYRPRKRCPWEEQILRICLWLPWRLVFLQAYVVMSFLPSSTVACLCRRKIL</sequence>